<proteinExistence type="predicted"/>
<dbReference type="OrthoDB" id="2989479at2"/>
<dbReference type="EMBL" id="FNZQ01000006">
    <property type="protein sequence ID" value="SEL54340.1"/>
    <property type="molecule type" value="Genomic_DNA"/>
</dbReference>
<dbReference type="STRING" id="188906.SAMN04488526_2910"/>
<protein>
    <submittedName>
        <fullName evidence="1">Uncharacterized protein</fullName>
    </submittedName>
</protein>
<name>A0A1H7R258_9RHOB</name>
<keyword evidence="2" id="KW-1185">Reference proteome</keyword>
<dbReference type="Proteomes" id="UP000199283">
    <property type="component" value="Unassembled WGS sequence"/>
</dbReference>
<dbReference type="RefSeq" id="WP_092763984.1">
    <property type="nucleotide sequence ID" value="NZ_FNZQ01000006.1"/>
</dbReference>
<dbReference type="AlphaFoldDB" id="A0A1H7R258"/>
<sequence length="78" mass="8772">MTALHLTLTMTRDEAEVLFEALVKLTPEALQASGLDQVEAQALYDLEAELERRLPDTLAEDYDTRLAATKTRLLENKP</sequence>
<reference evidence="1 2" key="1">
    <citation type="submission" date="2016-10" db="EMBL/GenBank/DDBJ databases">
        <authorList>
            <person name="de Groot N.N."/>
        </authorList>
    </citation>
    <scope>NUCLEOTIDE SEQUENCE [LARGE SCALE GENOMIC DNA]</scope>
    <source>
        <strain evidence="1 2">DSM 14858</strain>
    </source>
</reference>
<evidence type="ECO:0000313" key="2">
    <source>
        <dbReference type="Proteomes" id="UP000199283"/>
    </source>
</evidence>
<gene>
    <name evidence="1" type="ORF">SAMN04488526_2910</name>
</gene>
<evidence type="ECO:0000313" key="1">
    <source>
        <dbReference type="EMBL" id="SEL54340.1"/>
    </source>
</evidence>
<organism evidence="1 2">
    <name type="scientific">Jannaschia helgolandensis</name>
    <dbReference type="NCBI Taxonomy" id="188906"/>
    <lineage>
        <taxon>Bacteria</taxon>
        <taxon>Pseudomonadati</taxon>
        <taxon>Pseudomonadota</taxon>
        <taxon>Alphaproteobacteria</taxon>
        <taxon>Rhodobacterales</taxon>
        <taxon>Roseobacteraceae</taxon>
        <taxon>Jannaschia</taxon>
    </lineage>
</organism>
<accession>A0A1H7R258</accession>